<dbReference type="Pfam" id="PF09206">
    <property type="entry name" value="ArabFuran-catal"/>
    <property type="match status" value="1"/>
</dbReference>
<evidence type="ECO:0000313" key="5">
    <source>
        <dbReference type="EMBL" id="QNE34027.1"/>
    </source>
</evidence>
<dbReference type="PANTHER" id="PTHR39447:SF2">
    <property type="entry name" value="ALPHA-L-ARABINOFURANOSIDASE B"/>
    <property type="match status" value="1"/>
</dbReference>
<dbReference type="PANTHER" id="PTHR39447">
    <property type="entry name" value="ALPHA-L-ARABINOFURANOSIDASE B"/>
    <property type="match status" value="1"/>
</dbReference>
<dbReference type="AlphaFoldDB" id="A0A7G6Y6B2"/>
<dbReference type="GO" id="GO:0046556">
    <property type="term" value="F:alpha-L-arabinofuranosidase activity"/>
    <property type="evidence" value="ECO:0007669"/>
    <property type="project" value="InterPro"/>
</dbReference>
<dbReference type="Pfam" id="PF00652">
    <property type="entry name" value="Ricin_B_lectin"/>
    <property type="match status" value="1"/>
</dbReference>
<reference evidence="6" key="1">
    <citation type="submission" date="2019-09" db="EMBL/GenBank/DDBJ databases">
        <title>Antimicrobial potential of Antarctic Bacteria.</title>
        <authorList>
            <person name="Benaud N."/>
            <person name="Edwards R.J."/>
            <person name="Ferrari B.C."/>
        </authorList>
    </citation>
    <scope>NUCLEOTIDE SEQUENCE [LARGE SCALE GENOMIC DNA]</scope>
    <source>
        <strain evidence="6">INR9</strain>
    </source>
</reference>
<feature type="chain" id="PRO_5028947322" evidence="3">
    <location>
        <begin position="37"/>
        <end position="480"/>
    </location>
</feature>
<name>A0A7G6Y6B2_9MICO</name>
<sequence length="480" mass="49035">MKRFRNLLRHRGWPAALGALALTALALVAVPQSATAATSLPCDLYGSASTPCVAAYSSVRALYAGYSGSLYQVARASDSHTLNIGVLSAGGYANAAAQDTFCAGTTCTITVVYDQSPRHNDLTIEGPGAQGGQDVGAIADLLPVTVNGHEAYGILMQPGVGYRHTSGAGVATGSQPESMYMVGSGTNVNDKCCSDFGNAEVQELDTGAGHMDALNISVRNAAGSYGNGPWIAADLENGLYKGATLTDDSNHGNSSDFVTAVLKNNGTTSFALKGGDSQSGALTTWYDGPLPAGGYAPMHLEGSIVLGTGGDDSNRGTGSFFEGAMTAGYAPDTTDAAIQANIVATNYAGYSRGGVQIVGKGGLCVDPSGNDTGGNGEQVQLNTCDATSLDQRWVLNPNDSLSTVGACLDIMGNSTVKGTKVQLWTCNSAGGQVWVPQSNGSLLNPQSGLCLDDPGGSVTPGTQLQIYTCNGLPAQQFPIR</sequence>
<dbReference type="InterPro" id="IPR038964">
    <property type="entry name" value="ABFB"/>
</dbReference>
<feature type="disulfide bond" evidence="2">
    <location>
        <begin position="42"/>
        <end position="52"/>
    </location>
</feature>
<dbReference type="GO" id="GO:0019566">
    <property type="term" value="P:arabinose metabolic process"/>
    <property type="evidence" value="ECO:0007669"/>
    <property type="project" value="InterPro"/>
</dbReference>
<dbReference type="SUPFAM" id="SSF50370">
    <property type="entry name" value="Ricin B-like lectins"/>
    <property type="match status" value="1"/>
</dbReference>
<feature type="domain" description="Ricin B lectin" evidence="4">
    <location>
        <begin position="352"/>
        <end position="480"/>
    </location>
</feature>
<gene>
    <name evidence="5" type="ORF">F1C12_01955</name>
</gene>
<feature type="disulfide bond" evidence="2">
    <location>
        <begin position="192"/>
        <end position="193"/>
    </location>
</feature>
<keyword evidence="2" id="KW-1015">Disulfide bond</keyword>
<dbReference type="CDD" id="cd23451">
    <property type="entry name" value="beta-trefoil_Ricin_laminarinase"/>
    <property type="match status" value="1"/>
</dbReference>
<dbReference type="SMART" id="SM00458">
    <property type="entry name" value="RICIN"/>
    <property type="match status" value="1"/>
</dbReference>
<feature type="disulfide bond" evidence="2">
    <location>
        <begin position="102"/>
        <end position="107"/>
    </location>
</feature>
<protein>
    <submittedName>
        <fullName evidence="5">Alpha-L-arabinofuranosidase</fullName>
    </submittedName>
</protein>
<feature type="signal peptide" evidence="3">
    <location>
        <begin position="1"/>
        <end position="36"/>
    </location>
</feature>
<evidence type="ECO:0000256" key="3">
    <source>
        <dbReference type="SAM" id="SignalP"/>
    </source>
</evidence>
<proteinExistence type="predicted"/>
<evidence type="ECO:0000256" key="2">
    <source>
        <dbReference type="PIRSR" id="PIRSR638964-3"/>
    </source>
</evidence>
<keyword evidence="3" id="KW-0732">Signal</keyword>
<dbReference type="InterPro" id="IPR000772">
    <property type="entry name" value="Ricin_B_lectin"/>
</dbReference>
<feature type="active site" description="Proton donor" evidence="1">
    <location>
        <position position="311"/>
    </location>
</feature>
<dbReference type="GO" id="GO:0031221">
    <property type="term" value="P:arabinan metabolic process"/>
    <property type="evidence" value="ECO:0007669"/>
    <property type="project" value="InterPro"/>
</dbReference>
<evidence type="ECO:0000256" key="1">
    <source>
        <dbReference type="PIRSR" id="PIRSR638964-1"/>
    </source>
</evidence>
<dbReference type="EMBL" id="CP043641">
    <property type="protein sequence ID" value="QNE34027.1"/>
    <property type="molecule type" value="Genomic_DNA"/>
</dbReference>
<feature type="active site" description="Nucleophile" evidence="1">
    <location>
        <position position="236"/>
    </location>
</feature>
<dbReference type="Gene3D" id="2.60.120.200">
    <property type="match status" value="1"/>
</dbReference>
<dbReference type="Proteomes" id="UP000515511">
    <property type="component" value="Chromosome"/>
</dbReference>
<dbReference type="InterPro" id="IPR015289">
    <property type="entry name" value="A-L-arabinofuranosidase_B_cat"/>
</dbReference>
<accession>A0A7G6Y6B2</accession>
<dbReference type="InterPro" id="IPR035992">
    <property type="entry name" value="Ricin_B-like_lectins"/>
</dbReference>
<dbReference type="KEGG" id="lse:F1C12_01955"/>
<dbReference type="Gene3D" id="2.80.10.50">
    <property type="match status" value="1"/>
</dbReference>
<dbReference type="InterPro" id="IPR013320">
    <property type="entry name" value="ConA-like_dom_sf"/>
</dbReference>
<dbReference type="SUPFAM" id="SSF49899">
    <property type="entry name" value="Concanavalin A-like lectins/glucanases"/>
    <property type="match status" value="1"/>
</dbReference>
<dbReference type="PROSITE" id="PS50231">
    <property type="entry name" value="RICIN_B_LECTIN"/>
    <property type="match status" value="1"/>
</dbReference>
<evidence type="ECO:0000313" key="6">
    <source>
        <dbReference type="Proteomes" id="UP000515511"/>
    </source>
</evidence>
<dbReference type="RefSeq" id="WP_185277196.1">
    <property type="nucleotide sequence ID" value="NZ_CP043641.1"/>
</dbReference>
<organism evidence="5 6">
    <name type="scientific">Leifsonia shinshuensis</name>
    <dbReference type="NCBI Taxonomy" id="150026"/>
    <lineage>
        <taxon>Bacteria</taxon>
        <taxon>Bacillati</taxon>
        <taxon>Actinomycetota</taxon>
        <taxon>Actinomycetes</taxon>
        <taxon>Micrococcales</taxon>
        <taxon>Microbacteriaceae</taxon>
        <taxon>Leifsonia</taxon>
    </lineage>
</organism>
<evidence type="ECO:0000259" key="4">
    <source>
        <dbReference type="SMART" id="SM00458"/>
    </source>
</evidence>
<dbReference type="GO" id="GO:0045490">
    <property type="term" value="P:pectin catabolic process"/>
    <property type="evidence" value="ECO:0007669"/>
    <property type="project" value="TreeGrafter"/>
</dbReference>